<evidence type="ECO:0000313" key="2">
    <source>
        <dbReference type="Proteomes" id="UP000796761"/>
    </source>
</evidence>
<gene>
    <name evidence="1" type="ORF">HGM15179_018889</name>
</gene>
<proteinExistence type="predicted"/>
<reference evidence="1" key="1">
    <citation type="submission" date="2019-04" db="EMBL/GenBank/DDBJ databases">
        <title>Genome assembly of Zosterops borbonicus 15179.</title>
        <authorList>
            <person name="Leroy T."/>
            <person name="Anselmetti Y."/>
            <person name="Tilak M.-K."/>
            <person name="Nabholz B."/>
        </authorList>
    </citation>
    <scope>NUCLEOTIDE SEQUENCE</scope>
    <source>
        <strain evidence="1">HGM_15179</strain>
        <tissue evidence="1">Muscle</tissue>
    </source>
</reference>
<name>A0A8K1DBM3_9PASS</name>
<evidence type="ECO:0000313" key="1">
    <source>
        <dbReference type="EMBL" id="TRZ08218.1"/>
    </source>
</evidence>
<dbReference type="EMBL" id="SWJQ01001431">
    <property type="protein sequence ID" value="TRZ08218.1"/>
    <property type="molecule type" value="Genomic_DNA"/>
</dbReference>
<accession>A0A8K1DBM3</accession>
<organism evidence="1 2">
    <name type="scientific">Zosterops borbonicus</name>
    <dbReference type="NCBI Taxonomy" id="364589"/>
    <lineage>
        <taxon>Eukaryota</taxon>
        <taxon>Metazoa</taxon>
        <taxon>Chordata</taxon>
        <taxon>Craniata</taxon>
        <taxon>Vertebrata</taxon>
        <taxon>Euteleostomi</taxon>
        <taxon>Archelosauria</taxon>
        <taxon>Archosauria</taxon>
        <taxon>Dinosauria</taxon>
        <taxon>Saurischia</taxon>
        <taxon>Theropoda</taxon>
        <taxon>Coelurosauria</taxon>
        <taxon>Aves</taxon>
        <taxon>Neognathae</taxon>
        <taxon>Neoaves</taxon>
        <taxon>Telluraves</taxon>
        <taxon>Australaves</taxon>
        <taxon>Passeriformes</taxon>
        <taxon>Sylvioidea</taxon>
        <taxon>Zosteropidae</taxon>
        <taxon>Zosterops</taxon>
    </lineage>
</organism>
<dbReference type="Proteomes" id="UP000796761">
    <property type="component" value="Unassembled WGS sequence"/>
</dbReference>
<sequence length="186" mass="20626">MPGSVLLDFWSLIEVLFKKIVLFCDLWAARTVCTQVLLGPGSSARLLLCNKVFTAIALTKNFQFVRKITLRKASISIKESEESCDFIRIKGESLLAHTHIPRVFTLEGLEGAAAFYPKLPATPCPLPFPIGGGTREVHPFRTACFVFPTMKLTFYPEIQNFKLVQTHLTVLEAKLSGISNKPAAQS</sequence>
<keyword evidence="2" id="KW-1185">Reference proteome</keyword>
<dbReference type="AlphaFoldDB" id="A0A8K1DBM3"/>
<protein>
    <submittedName>
        <fullName evidence="1">Uncharacterized protein</fullName>
    </submittedName>
</protein>
<comment type="caution">
    <text evidence="1">The sequence shown here is derived from an EMBL/GenBank/DDBJ whole genome shotgun (WGS) entry which is preliminary data.</text>
</comment>